<keyword evidence="1" id="KW-0472">Membrane</keyword>
<protein>
    <submittedName>
        <fullName evidence="2">Uncharacterized protein</fullName>
    </submittedName>
</protein>
<evidence type="ECO:0000313" key="3">
    <source>
        <dbReference type="Proteomes" id="UP000515860"/>
    </source>
</evidence>
<dbReference type="Proteomes" id="UP000515860">
    <property type="component" value="Chromosome"/>
</dbReference>
<organism evidence="2 3">
    <name type="scientific">Wansuia hejianensis</name>
    <dbReference type="NCBI Taxonomy" id="2763667"/>
    <lineage>
        <taxon>Bacteria</taxon>
        <taxon>Bacillati</taxon>
        <taxon>Bacillota</taxon>
        <taxon>Clostridia</taxon>
        <taxon>Lachnospirales</taxon>
        <taxon>Lachnospiraceae</taxon>
        <taxon>Wansuia</taxon>
    </lineage>
</organism>
<keyword evidence="1" id="KW-0812">Transmembrane</keyword>
<dbReference type="KEGG" id="whj:H9Q79_15675"/>
<keyword evidence="1" id="KW-1133">Transmembrane helix</keyword>
<sequence>MNKFKRKLVGDIKKELAQEKEQEKLQEKYKVDPDVLIVEKSNMAKFLLRSIGRIIQTSAVITLLIFAAIGILSLVYPETREGLYKIYEQIMQELQQFF</sequence>
<dbReference type="EMBL" id="CP060635">
    <property type="protein sequence ID" value="QNM08303.1"/>
    <property type="molecule type" value="Genomic_DNA"/>
</dbReference>
<name>A0A7G9GBX1_9FIRM</name>
<keyword evidence="3" id="KW-1185">Reference proteome</keyword>
<dbReference type="RefSeq" id="WP_118648505.1">
    <property type="nucleotide sequence ID" value="NZ_CP060635.1"/>
</dbReference>
<gene>
    <name evidence="2" type="ORF">H9Q79_15675</name>
</gene>
<feature type="transmembrane region" description="Helical" evidence="1">
    <location>
        <begin position="54"/>
        <end position="76"/>
    </location>
</feature>
<reference evidence="2 3" key="1">
    <citation type="submission" date="2020-08" db="EMBL/GenBank/DDBJ databases">
        <authorList>
            <person name="Liu C."/>
            <person name="Sun Q."/>
        </authorList>
    </citation>
    <scope>NUCLEOTIDE SEQUENCE [LARGE SCALE GENOMIC DNA]</scope>
    <source>
        <strain evidence="2 3">NSJ-29</strain>
    </source>
</reference>
<evidence type="ECO:0000313" key="2">
    <source>
        <dbReference type="EMBL" id="QNM08303.1"/>
    </source>
</evidence>
<proteinExistence type="predicted"/>
<evidence type="ECO:0000256" key="1">
    <source>
        <dbReference type="SAM" id="Phobius"/>
    </source>
</evidence>
<dbReference type="AlphaFoldDB" id="A0A7G9GBX1"/>
<accession>A0A7G9GBX1</accession>